<evidence type="ECO:0000256" key="6">
    <source>
        <dbReference type="ARBA" id="ARBA00023170"/>
    </source>
</evidence>
<dbReference type="InterPro" id="IPR017452">
    <property type="entry name" value="GPCR_Rhodpsn_7TM"/>
</dbReference>
<dbReference type="PROSITE" id="PS50262">
    <property type="entry name" value="G_PROTEIN_RECEP_F1_2"/>
    <property type="match status" value="1"/>
</dbReference>
<evidence type="ECO:0000256" key="7">
    <source>
        <dbReference type="ARBA" id="ARBA00023224"/>
    </source>
</evidence>
<feature type="transmembrane region" description="Helical" evidence="9">
    <location>
        <begin position="16"/>
        <end position="39"/>
    </location>
</feature>
<feature type="domain" description="G-protein coupled receptors family 1 profile" evidence="10">
    <location>
        <begin position="1"/>
        <end position="70"/>
    </location>
</feature>
<dbReference type="PANTHER" id="PTHR45695:SF21">
    <property type="entry name" value="G-PROTEIN COUPLED RECEPTOR 151-RELATED"/>
    <property type="match status" value="1"/>
</dbReference>
<keyword evidence="6" id="KW-0675">Receptor</keyword>
<evidence type="ECO:0000256" key="4">
    <source>
        <dbReference type="ARBA" id="ARBA00023040"/>
    </source>
</evidence>
<keyword evidence="7" id="KW-0807">Transducer</keyword>
<keyword evidence="5 9" id="KW-0472">Membrane</keyword>
<proteinExistence type="predicted"/>
<accession>A0AAD7RSQ9</accession>
<comment type="caution">
    <text evidence="11">The sequence shown here is derived from an EMBL/GenBank/DDBJ whole genome shotgun (WGS) entry which is preliminary data.</text>
</comment>
<dbReference type="Proteomes" id="UP001221898">
    <property type="component" value="Unassembled WGS sequence"/>
</dbReference>
<keyword evidence="12" id="KW-1185">Reference proteome</keyword>
<dbReference type="PANTHER" id="PTHR45695">
    <property type="entry name" value="LEUCOKININ RECEPTOR-RELATED"/>
    <property type="match status" value="1"/>
</dbReference>
<reference evidence="11" key="1">
    <citation type="journal article" date="2023" name="Science">
        <title>Genome structures resolve the early diversification of teleost fishes.</title>
        <authorList>
            <person name="Parey E."/>
            <person name="Louis A."/>
            <person name="Montfort J."/>
            <person name="Bouchez O."/>
            <person name="Roques C."/>
            <person name="Iampietro C."/>
            <person name="Lluch J."/>
            <person name="Castinel A."/>
            <person name="Donnadieu C."/>
            <person name="Desvignes T."/>
            <person name="Floi Bucao C."/>
            <person name="Jouanno E."/>
            <person name="Wen M."/>
            <person name="Mejri S."/>
            <person name="Dirks R."/>
            <person name="Jansen H."/>
            <person name="Henkel C."/>
            <person name="Chen W.J."/>
            <person name="Zahm M."/>
            <person name="Cabau C."/>
            <person name="Klopp C."/>
            <person name="Thompson A.W."/>
            <person name="Robinson-Rechavi M."/>
            <person name="Braasch I."/>
            <person name="Lecointre G."/>
            <person name="Bobe J."/>
            <person name="Postlethwait J.H."/>
            <person name="Berthelot C."/>
            <person name="Roest Crollius H."/>
            <person name="Guiguen Y."/>
        </authorList>
    </citation>
    <scope>NUCLEOTIDE SEQUENCE</scope>
    <source>
        <strain evidence="11">NC1722</strain>
    </source>
</reference>
<evidence type="ECO:0000256" key="3">
    <source>
        <dbReference type="ARBA" id="ARBA00022989"/>
    </source>
</evidence>
<keyword evidence="4" id="KW-0297">G-protein coupled receptor</keyword>
<evidence type="ECO:0000256" key="1">
    <source>
        <dbReference type="ARBA" id="ARBA00004141"/>
    </source>
</evidence>
<organism evidence="11 12">
    <name type="scientific">Aldrovandia affinis</name>
    <dbReference type="NCBI Taxonomy" id="143900"/>
    <lineage>
        <taxon>Eukaryota</taxon>
        <taxon>Metazoa</taxon>
        <taxon>Chordata</taxon>
        <taxon>Craniata</taxon>
        <taxon>Vertebrata</taxon>
        <taxon>Euteleostomi</taxon>
        <taxon>Actinopterygii</taxon>
        <taxon>Neopterygii</taxon>
        <taxon>Teleostei</taxon>
        <taxon>Notacanthiformes</taxon>
        <taxon>Halosauridae</taxon>
        <taxon>Aldrovandia</taxon>
    </lineage>
</organism>
<evidence type="ECO:0000256" key="2">
    <source>
        <dbReference type="ARBA" id="ARBA00022692"/>
    </source>
</evidence>
<keyword evidence="3 9" id="KW-1133">Transmembrane helix</keyword>
<evidence type="ECO:0000313" key="11">
    <source>
        <dbReference type="EMBL" id="KAJ8389542.1"/>
    </source>
</evidence>
<evidence type="ECO:0000256" key="9">
    <source>
        <dbReference type="SAM" id="Phobius"/>
    </source>
</evidence>
<sequence length="170" mass="19288">MNKAPNARQKNKRITLMLVCVSVTYALMWLPELSAWIWARHSDAFRPHVGFVIFAQVFLYVSSTVNPIIFFGMSEDFREGLASVWTSLSHKDPKAPGNDQSPKAGENWTEVGISVINMQDLKTVSSPGNQEALFTDGRILPDVEHFWQERRKTTAGDEHDPIPWESVDKE</sequence>
<feature type="transmembrane region" description="Helical" evidence="9">
    <location>
        <begin position="51"/>
        <end position="71"/>
    </location>
</feature>
<evidence type="ECO:0000256" key="5">
    <source>
        <dbReference type="ARBA" id="ARBA00023136"/>
    </source>
</evidence>
<evidence type="ECO:0000259" key="10">
    <source>
        <dbReference type="PROSITE" id="PS50262"/>
    </source>
</evidence>
<dbReference type="Gene3D" id="1.20.1070.10">
    <property type="entry name" value="Rhodopsin 7-helix transmembrane proteins"/>
    <property type="match status" value="1"/>
</dbReference>
<name>A0AAD7RSQ9_9TELE</name>
<feature type="region of interest" description="Disordered" evidence="8">
    <location>
        <begin position="150"/>
        <end position="170"/>
    </location>
</feature>
<evidence type="ECO:0000256" key="8">
    <source>
        <dbReference type="SAM" id="MobiDB-lite"/>
    </source>
</evidence>
<protein>
    <recommendedName>
        <fullName evidence="10">G-protein coupled receptors family 1 profile domain-containing protein</fullName>
    </recommendedName>
</protein>
<dbReference type="EMBL" id="JAINUG010000181">
    <property type="protein sequence ID" value="KAJ8389542.1"/>
    <property type="molecule type" value="Genomic_DNA"/>
</dbReference>
<evidence type="ECO:0000313" key="12">
    <source>
        <dbReference type="Proteomes" id="UP001221898"/>
    </source>
</evidence>
<dbReference type="GO" id="GO:0005886">
    <property type="term" value="C:plasma membrane"/>
    <property type="evidence" value="ECO:0007669"/>
    <property type="project" value="TreeGrafter"/>
</dbReference>
<dbReference type="GO" id="GO:0004930">
    <property type="term" value="F:G protein-coupled receptor activity"/>
    <property type="evidence" value="ECO:0007669"/>
    <property type="project" value="UniProtKB-KW"/>
</dbReference>
<dbReference type="AlphaFoldDB" id="A0AAD7RSQ9"/>
<dbReference type="SUPFAM" id="SSF81321">
    <property type="entry name" value="Family A G protein-coupled receptor-like"/>
    <property type="match status" value="1"/>
</dbReference>
<comment type="subcellular location">
    <subcellularLocation>
        <location evidence="1">Membrane</location>
        <topology evidence="1">Multi-pass membrane protein</topology>
    </subcellularLocation>
</comment>
<gene>
    <name evidence="11" type="ORF">AAFF_G00119320</name>
</gene>
<keyword evidence="2 9" id="KW-0812">Transmembrane</keyword>